<feature type="signal peptide" evidence="2">
    <location>
        <begin position="1"/>
        <end position="17"/>
    </location>
</feature>
<reference evidence="3" key="1">
    <citation type="submission" date="2025-08" db="UniProtKB">
        <authorList>
            <consortium name="Ensembl"/>
        </authorList>
    </citation>
    <scope>IDENTIFICATION</scope>
</reference>
<proteinExistence type="predicted"/>
<sequence>MTPILSFLLLLIQNSTIHVTGHKSTPQMRKNKEPRRKETDPREVHVRPSLEARERRLVGVAASGGQSVPPSSKRCLHAASTRHQTGTFFTLFSVVQTEGKGKEPLP</sequence>
<feature type="compositionally biased region" description="Polar residues" evidence="1">
    <location>
        <begin position="19"/>
        <end position="28"/>
    </location>
</feature>
<dbReference type="Ensembl" id="ENSCLMT00005041999.1">
    <property type="protein sequence ID" value="ENSCLMP00005040495.1"/>
    <property type="gene ID" value="ENSCLMG00005019073.1"/>
</dbReference>
<evidence type="ECO:0008006" key="5">
    <source>
        <dbReference type="Google" id="ProtNLM"/>
    </source>
</evidence>
<reference evidence="3" key="2">
    <citation type="submission" date="2025-09" db="UniProtKB">
        <authorList>
            <consortium name="Ensembl"/>
        </authorList>
    </citation>
    <scope>IDENTIFICATION</scope>
</reference>
<keyword evidence="2" id="KW-0732">Signal</keyword>
<evidence type="ECO:0000313" key="4">
    <source>
        <dbReference type="Proteomes" id="UP000694565"/>
    </source>
</evidence>
<keyword evidence="4" id="KW-1185">Reference proteome</keyword>
<evidence type="ECO:0000256" key="2">
    <source>
        <dbReference type="SAM" id="SignalP"/>
    </source>
</evidence>
<dbReference type="AlphaFoldDB" id="A0A8C3AD15"/>
<dbReference type="Proteomes" id="UP000694565">
    <property type="component" value="Unplaced"/>
</dbReference>
<organism evidence="3 4">
    <name type="scientific">Cyclopterus lumpus</name>
    <name type="common">Lumpsucker</name>
    <dbReference type="NCBI Taxonomy" id="8103"/>
    <lineage>
        <taxon>Eukaryota</taxon>
        <taxon>Metazoa</taxon>
        <taxon>Chordata</taxon>
        <taxon>Craniata</taxon>
        <taxon>Vertebrata</taxon>
        <taxon>Euteleostomi</taxon>
        <taxon>Actinopterygii</taxon>
        <taxon>Neopterygii</taxon>
        <taxon>Teleostei</taxon>
        <taxon>Neoteleostei</taxon>
        <taxon>Acanthomorphata</taxon>
        <taxon>Eupercaria</taxon>
        <taxon>Perciformes</taxon>
        <taxon>Cottioidei</taxon>
        <taxon>Cottales</taxon>
        <taxon>Cyclopteridae</taxon>
        <taxon>Cyclopterus</taxon>
    </lineage>
</organism>
<evidence type="ECO:0000313" key="3">
    <source>
        <dbReference type="Ensembl" id="ENSCLMP00005040495.1"/>
    </source>
</evidence>
<name>A0A8C3AD15_CYCLU</name>
<feature type="chain" id="PRO_5034026515" description="Secreted protein" evidence="2">
    <location>
        <begin position="18"/>
        <end position="106"/>
    </location>
</feature>
<feature type="compositionally biased region" description="Basic and acidic residues" evidence="1">
    <location>
        <begin position="35"/>
        <end position="46"/>
    </location>
</feature>
<accession>A0A8C3AD15</accession>
<evidence type="ECO:0000256" key="1">
    <source>
        <dbReference type="SAM" id="MobiDB-lite"/>
    </source>
</evidence>
<protein>
    <recommendedName>
        <fullName evidence="5">Secreted protein</fullName>
    </recommendedName>
</protein>
<feature type="region of interest" description="Disordered" evidence="1">
    <location>
        <begin position="19"/>
        <end position="46"/>
    </location>
</feature>